<evidence type="ECO:0000256" key="8">
    <source>
        <dbReference type="ARBA" id="ARBA00023136"/>
    </source>
</evidence>
<feature type="domain" description="DM13" evidence="14">
    <location>
        <begin position="22"/>
        <end position="128"/>
    </location>
</feature>
<evidence type="ECO:0000313" key="15">
    <source>
        <dbReference type="Proteomes" id="UP000695000"/>
    </source>
</evidence>
<dbReference type="Gene3D" id="2.170.180.11">
    <property type="entry name" value="Methuselah ectodomain, domain 2"/>
    <property type="match status" value="1"/>
</dbReference>
<feature type="domain" description="G-protein coupled receptors family 2 profile 2" evidence="13">
    <location>
        <begin position="625"/>
        <end position="876"/>
    </location>
</feature>
<dbReference type="Proteomes" id="UP000695000">
    <property type="component" value="Unplaced"/>
</dbReference>
<sequence length="909" mass="102284">MCAMIVFTLLLLLVIPKIQSEDVFRLIGKSHELSASNVQFVNDGKTLLVTNLVYDGLGPDVRFWLGTGDVPDVKSGVLLLDENGSDNKLHRYDSDTIKLAVTEEASRFDLFALICVLDNEDIGHVRLKRADKSILDVDSVFSFEPVTLPGLSGLAKSKSVQIMKPNVLLVEELSYIGDGEFRFGFEPSNLNYLLPYDGNFGNFSRDDVWLTVPDGLEVKDFDVFGIWSPLRGNVGSINLHSKAFAALFELEPLSSLQHGVRSGPVFILNETSIRINNLYYDGIGPDAHFWVGNGTKGPDRQGILVADENGSMGNLNGYKGKDVVINLPKGITVHDIDYIGLWCIEFSANFGYTSIPKSIKRNRQIGSNSNFGMLPPFSQLAHGLKSGPILILDEKTFFVTNLHYDGKGPDAHFWVGNGSSGPDQNGILVPNEHDSRDTLNSYNGEDVLIRLPEGITVKNIDYFGVWCIEYKHNFGYTNLINVDQITPKKMFLESESGKRVAIMQRCCQEGYVKSPKGCVFNNVDPQMPDYHEGNNTIFDDEAIPHVMYRSYTYQPKCPSGMYYLDPLSEEFRLLTSGELLVEDQLYKKDKYCFDPLEFSDQETGEPRWIMTAFLCFPEENKPKFVAILIASCIYVSAFFLIITSGIFIFIKDARDVRGLNVVGYSITMALSFICLSTAKLIDMNDKFCSGVGYVYQICLVSAFSWLCCLIVETYYQVVNYNNHHWKWRTLINGIIAVGIPILFLLLSLVINDIVPSKFSNPKYSVDSCWFRSDKKVVFYYLPIVLSILFGIIFTGLTYYKIRKIENNRPHPSWTSVGNGIKNVFRSCYLLLAVMTACWIAEVISYFYDTGAGIWIALDVIQSLQGLFVFIIFILHNPVVGILKVRWNQLIGKSPIKETYSPSEMTHLNP</sequence>
<evidence type="ECO:0000256" key="4">
    <source>
        <dbReference type="ARBA" id="ARBA00022729"/>
    </source>
</evidence>
<evidence type="ECO:0000256" key="6">
    <source>
        <dbReference type="ARBA" id="ARBA00022989"/>
    </source>
</evidence>
<gene>
    <name evidence="16" type="primary">LOC108567537</name>
</gene>
<keyword evidence="15" id="KW-1185">Reference proteome</keyword>
<dbReference type="PANTHER" id="PTHR24036:SF5">
    <property type="entry name" value="THROMBOMODULIN"/>
    <property type="match status" value="1"/>
</dbReference>
<feature type="transmembrane region" description="Helical" evidence="11">
    <location>
        <begin position="729"/>
        <end position="750"/>
    </location>
</feature>
<keyword evidence="10" id="KW-0807">Transducer</keyword>
<organism evidence="15 16">
    <name type="scientific">Nicrophorus vespilloides</name>
    <name type="common">Boreal carrion beetle</name>
    <dbReference type="NCBI Taxonomy" id="110193"/>
    <lineage>
        <taxon>Eukaryota</taxon>
        <taxon>Metazoa</taxon>
        <taxon>Ecdysozoa</taxon>
        <taxon>Arthropoda</taxon>
        <taxon>Hexapoda</taxon>
        <taxon>Insecta</taxon>
        <taxon>Pterygota</taxon>
        <taxon>Neoptera</taxon>
        <taxon>Endopterygota</taxon>
        <taxon>Coleoptera</taxon>
        <taxon>Polyphaga</taxon>
        <taxon>Staphyliniformia</taxon>
        <taxon>Silphidae</taxon>
        <taxon>Nicrophorinae</taxon>
        <taxon>Nicrophorus</taxon>
    </lineage>
</organism>
<feature type="transmembrane region" description="Helical" evidence="11">
    <location>
        <begin position="624"/>
        <end position="649"/>
    </location>
</feature>
<comment type="subcellular location">
    <subcellularLocation>
        <location evidence="1">Endomembrane system</location>
        <topology evidence="1">Multi-pass membrane protein</topology>
    </subcellularLocation>
</comment>
<evidence type="ECO:0000256" key="10">
    <source>
        <dbReference type="ARBA" id="ARBA00023224"/>
    </source>
</evidence>
<keyword evidence="5" id="KW-0677">Repeat</keyword>
<dbReference type="GeneID" id="108567537"/>
<dbReference type="SUPFAM" id="SSF63877">
    <property type="entry name" value="Methuselah ectodomain"/>
    <property type="match status" value="1"/>
</dbReference>
<dbReference type="InterPro" id="IPR019545">
    <property type="entry name" value="DM13_domain"/>
</dbReference>
<reference evidence="16" key="1">
    <citation type="submission" date="2025-08" db="UniProtKB">
        <authorList>
            <consortium name="RefSeq"/>
        </authorList>
    </citation>
    <scope>IDENTIFICATION</scope>
    <source>
        <tissue evidence="16">Whole Larva</tissue>
    </source>
</reference>
<evidence type="ECO:0000313" key="16">
    <source>
        <dbReference type="RefSeq" id="XP_017783559.1"/>
    </source>
</evidence>
<dbReference type="InterPro" id="IPR017981">
    <property type="entry name" value="GPCR_2-like_7TM"/>
</dbReference>
<evidence type="ECO:0000256" key="2">
    <source>
        <dbReference type="ARBA" id="ARBA00008979"/>
    </source>
</evidence>
<dbReference type="InterPro" id="IPR036272">
    <property type="entry name" value="Methuselah_N_sf"/>
</dbReference>
<dbReference type="PROSITE" id="PS51549">
    <property type="entry name" value="DM13"/>
    <property type="match status" value="3"/>
</dbReference>
<keyword evidence="3 11" id="KW-0812">Transmembrane</keyword>
<feature type="domain" description="DM13" evidence="14">
    <location>
        <begin position="375"/>
        <end position="480"/>
    </location>
</feature>
<feature type="transmembrane region" description="Helical" evidence="11">
    <location>
        <begin position="693"/>
        <end position="717"/>
    </location>
</feature>
<evidence type="ECO:0000259" key="14">
    <source>
        <dbReference type="PROSITE" id="PS51549"/>
    </source>
</evidence>
<proteinExistence type="inferred from homology"/>
<keyword evidence="6 11" id="KW-1133">Transmembrane helix</keyword>
<evidence type="ECO:0000256" key="12">
    <source>
        <dbReference type="SAM" id="SignalP"/>
    </source>
</evidence>
<evidence type="ECO:0000256" key="7">
    <source>
        <dbReference type="ARBA" id="ARBA00023040"/>
    </source>
</evidence>
<feature type="signal peptide" evidence="12">
    <location>
        <begin position="1"/>
        <end position="20"/>
    </location>
</feature>
<evidence type="ECO:0000256" key="9">
    <source>
        <dbReference type="ARBA" id="ARBA00023170"/>
    </source>
</evidence>
<dbReference type="SMART" id="SM00686">
    <property type="entry name" value="DM13"/>
    <property type="match status" value="3"/>
</dbReference>
<feature type="transmembrane region" description="Helical" evidence="11">
    <location>
        <begin position="661"/>
        <end position="681"/>
    </location>
</feature>
<protein>
    <submittedName>
        <fullName evidence="16">Uncharacterized protein LOC108567537</fullName>
    </submittedName>
</protein>
<accession>A0ABM1N9Q9</accession>
<evidence type="ECO:0000256" key="5">
    <source>
        <dbReference type="ARBA" id="ARBA00022737"/>
    </source>
</evidence>
<feature type="transmembrane region" description="Helical" evidence="11">
    <location>
        <begin position="777"/>
        <end position="799"/>
    </location>
</feature>
<dbReference type="PANTHER" id="PTHR24036">
    <property type="entry name" value="SKELETOR-RELATED"/>
    <property type="match status" value="1"/>
</dbReference>
<dbReference type="Pfam" id="PF10517">
    <property type="entry name" value="DM13"/>
    <property type="match status" value="3"/>
</dbReference>
<evidence type="ECO:0000259" key="13">
    <source>
        <dbReference type="PROSITE" id="PS50261"/>
    </source>
</evidence>
<name>A0ABM1N9Q9_NICVS</name>
<feature type="transmembrane region" description="Helical" evidence="11">
    <location>
        <begin position="853"/>
        <end position="875"/>
    </location>
</feature>
<dbReference type="PROSITE" id="PS50261">
    <property type="entry name" value="G_PROTEIN_RECEP_F2_4"/>
    <property type="match status" value="1"/>
</dbReference>
<dbReference type="InterPro" id="IPR052126">
    <property type="entry name" value="Spindle_Org/Thrombomodulin"/>
</dbReference>
<feature type="transmembrane region" description="Helical" evidence="11">
    <location>
        <begin position="827"/>
        <end position="847"/>
    </location>
</feature>
<keyword evidence="9" id="KW-0675">Receptor</keyword>
<dbReference type="Gene3D" id="1.20.1070.10">
    <property type="entry name" value="Rhodopsin 7-helix transmembrane proteins"/>
    <property type="match status" value="1"/>
</dbReference>
<keyword evidence="8 11" id="KW-0472">Membrane</keyword>
<keyword evidence="4 12" id="KW-0732">Signal</keyword>
<dbReference type="InterPro" id="IPR023311">
    <property type="entry name" value="Methusela_ecto_dom_2"/>
</dbReference>
<evidence type="ECO:0000256" key="3">
    <source>
        <dbReference type="ARBA" id="ARBA00022692"/>
    </source>
</evidence>
<feature type="domain" description="DM13" evidence="14">
    <location>
        <begin position="246"/>
        <end position="356"/>
    </location>
</feature>
<evidence type="ECO:0000256" key="1">
    <source>
        <dbReference type="ARBA" id="ARBA00004127"/>
    </source>
</evidence>
<dbReference type="CDD" id="cd15039">
    <property type="entry name" value="7tmB3_Methuselah-like"/>
    <property type="match status" value="1"/>
</dbReference>
<comment type="similarity">
    <text evidence="2">Belongs to the G-protein coupled receptor 2 family. Mth subfamily.</text>
</comment>
<evidence type="ECO:0000256" key="11">
    <source>
        <dbReference type="SAM" id="Phobius"/>
    </source>
</evidence>
<keyword evidence="7" id="KW-0297">G-protein coupled receptor</keyword>
<feature type="chain" id="PRO_5045978627" evidence="12">
    <location>
        <begin position="21"/>
        <end position="909"/>
    </location>
</feature>
<dbReference type="RefSeq" id="XP_017783559.1">
    <property type="nucleotide sequence ID" value="XM_017928070.1"/>
</dbReference>